<proteinExistence type="predicted"/>
<evidence type="ECO:0000313" key="1">
    <source>
        <dbReference type="EMBL" id="MEQ3541494.1"/>
    </source>
</evidence>
<evidence type="ECO:0000313" key="2">
    <source>
        <dbReference type="Proteomes" id="UP001464923"/>
    </source>
</evidence>
<dbReference type="EMBL" id="JBEDNP010000015">
    <property type="protein sequence ID" value="MEQ3541494.1"/>
    <property type="molecule type" value="Genomic_DNA"/>
</dbReference>
<name>A0ABV1JZV1_9PSEU</name>
<protein>
    <submittedName>
        <fullName evidence="1">Uncharacterized protein</fullName>
    </submittedName>
</protein>
<gene>
    <name evidence="1" type="ORF">WHI96_22020</name>
</gene>
<dbReference type="RefSeq" id="WP_345654879.1">
    <property type="nucleotide sequence ID" value="NZ_BAABLY010000103.1"/>
</dbReference>
<sequence>MNGRIPVVGGLAGGVGTTTVARALHGRDLGRVCGPDLLSDVVVTRDTAAGLAAAARVAPAPGPDAPVLVLHPGTADPDGIDADAAGPGWAAVVALPAVPGWARSADPWSDAAGVLTRPGPSAAVRRYAEAIGRIVAALTTSGRLDRPLTPAGVGGLRPMRGVLAVPTGPVR</sequence>
<keyword evidence="2" id="KW-1185">Reference proteome</keyword>
<organism evidence="1 2">
    <name type="scientific">Pseudonocardia tropica</name>
    <dbReference type="NCBI Taxonomy" id="681289"/>
    <lineage>
        <taxon>Bacteria</taxon>
        <taxon>Bacillati</taxon>
        <taxon>Actinomycetota</taxon>
        <taxon>Actinomycetes</taxon>
        <taxon>Pseudonocardiales</taxon>
        <taxon>Pseudonocardiaceae</taxon>
        <taxon>Pseudonocardia</taxon>
    </lineage>
</organism>
<reference evidence="1 2" key="1">
    <citation type="submission" date="2024-03" db="EMBL/GenBank/DDBJ databases">
        <title>Draft genome sequence of Pseudonocardia tropica JCM 19149.</title>
        <authorList>
            <person name="Butdee W."/>
            <person name="Duangmal K."/>
        </authorList>
    </citation>
    <scope>NUCLEOTIDE SEQUENCE [LARGE SCALE GENOMIC DNA]</scope>
    <source>
        <strain evidence="1 2">JCM 19149</strain>
    </source>
</reference>
<dbReference type="Proteomes" id="UP001464923">
    <property type="component" value="Unassembled WGS sequence"/>
</dbReference>
<comment type="caution">
    <text evidence="1">The sequence shown here is derived from an EMBL/GenBank/DDBJ whole genome shotgun (WGS) entry which is preliminary data.</text>
</comment>
<accession>A0ABV1JZV1</accession>